<comment type="caution">
    <text evidence="2">The sequence shown here is derived from an EMBL/GenBank/DDBJ whole genome shotgun (WGS) entry which is preliminary data.</text>
</comment>
<reference evidence="2 3" key="1">
    <citation type="submission" date="2018-07" db="EMBL/GenBank/DDBJ databases">
        <title>Genomic Encyclopedia of Type Strains, Phase III (KMG-III): the genomes of soil and plant-associated and newly described type strains.</title>
        <authorList>
            <person name="Whitman W."/>
        </authorList>
    </citation>
    <scope>NUCLEOTIDE SEQUENCE [LARGE SCALE GENOMIC DNA]</scope>
    <source>
        <strain evidence="2 3">CECT 8488</strain>
    </source>
</reference>
<protein>
    <submittedName>
        <fullName evidence="2">Uncharacterized protein</fullName>
    </submittedName>
</protein>
<keyword evidence="1" id="KW-0812">Transmembrane</keyword>
<feature type="transmembrane region" description="Helical" evidence="1">
    <location>
        <begin position="12"/>
        <end position="32"/>
    </location>
</feature>
<dbReference type="EMBL" id="QRDW01000002">
    <property type="protein sequence ID" value="RED52042.1"/>
    <property type="molecule type" value="Genomic_DNA"/>
</dbReference>
<organism evidence="2 3">
    <name type="scientific">Aestuariispira insulae</name>
    <dbReference type="NCBI Taxonomy" id="1461337"/>
    <lineage>
        <taxon>Bacteria</taxon>
        <taxon>Pseudomonadati</taxon>
        <taxon>Pseudomonadota</taxon>
        <taxon>Alphaproteobacteria</taxon>
        <taxon>Rhodospirillales</taxon>
        <taxon>Kiloniellaceae</taxon>
        <taxon>Aestuariispira</taxon>
    </lineage>
</organism>
<evidence type="ECO:0000313" key="2">
    <source>
        <dbReference type="EMBL" id="RED52042.1"/>
    </source>
</evidence>
<sequence length="35" mass="3756">MEKTLNVTQIVSTLLAISVFLGLSGGLVWYALFGL</sequence>
<name>A0A3D9HRC6_9PROT</name>
<evidence type="ECO:0000256" key="1">
    <source>
        <dbReference type="SAM" id="Phobius"/>
    </source>
</evidence>
<gene>
    <name evidence="2" type="ORF">DFP90_10258</name>
</gene>
<dbReference type="Proteomes" id="UP000256845">
    <property type="component" value="Unassembled WGS sequence"/>
</dbReference>
<evidence type="ECO:0000313" key="3">
    <source>
        <dbReference type="Proteomes" id="UP000256845"/>
    </source>
</evidence>
<keyword evidence="1" id="KW-0472">Membrane</keyword>
<dbReference type="AlphaFoldDB" id="A0A3D9HRC6"/>
<proteinExistence type="predicted"/>
<keyword evidence="1" id="KW-1133">Transmembrane helix</keyword>
<accession>A0A3D9HRC6</accession>
<keyword evidence="3" id="KW-1185">Reference proteome</keyword>